<dbReference type="SUPFAM" id="SSF54928">
    <property type="entry name" value="RNA-binding domain, RBD"/>
    <property type="match status" value="1"/>
</dbReference>
<protein>
    <recommendedName>
        <fullName evidence="6">RRM domain-containing protein</fullName>
    </recommendedName>
</protein>
<dbReference type="Pfam" id="PF00076">
    <property type="entry name" value="RRM_1"/>
    <property type="match status" value="2"/>
</dbReference>
<dbReference type="GO" id="GO:0000398">
    <property type="term" value="P:mRNA splicing, via spliceosome"/>
    <property type="evidence" value="ECO:0007669"/>
    <property type="project" value="EnsemblFungi"/>
</dbReference>
<dbReference type="EMBL" id="CP002503">
    <property type="protein sequence ID" value="AET41243.1"/>
    <property type="molecule type" value="Genomic_DNA"/>
</dbReference>
<comment type="subcellular location">
    <subcellularLocation>
        <location evidence="1">Nucleus</location>
    </subcellularLocation>
</comment>
<dbReference type="OrthoDB" id="10259687at2759"/>
<dbReference type="RefSeq" id="XP_003648060.1">
    <property type="nucleotide sequence ID" value="XM_003648012.1"/>
</dbReference>
<dbReference type="KEGG" id="erc:Ecym_7420"/>
<dbReference type="OMA" id="IVWELMI"/>
<dbReference type="GO" id="GO:0071004">
    <property type="term" value="C:U2-type prespliceosome"/>
    <property type="evidence" value="ECO:0007669"/>
    <property type="project" value="EnsemblFungi"/>
</dbReference>
<evidence type="ECO:0000256" key="5">
    <source>
        <dbReference type="PROSITE-ProRule" id="PRU00176"/>
    </source>
</evidence>
<evidence type="ECO:0000256" key="2">
    <source>
        <dbReference type="ARBA" id="ARBA00022737"/>
    </source>
</evidence>
<evidence type="ECO:0000256" key="4">
    <source>
        <dbReference type="ARBA" id="ARBA00023242"/>
    </source>
</evidence>
<keyword evidence="3 5" id="KW-0694">RNA-binding</keyword>
<dbReference type="GeneID" id="11469783"/>
<dbReference type="PANTHER" id="PTHR48030:SF3">
    <property type="entry name" value="SPLICING FACTOR 3B SUBUNIT 4"/>
    <property type="match status" value="1"/>
</dbReference>
<dbReference type="InterPro" id="IPR052084">
    <property type="entry name" value="SF3B4_spliceosome_assoc"/>
</dbReference>
<dbReference type="GO" id="GO:0005730">
    <property type="term" value="C:nucleolus"/>
    <property type="evidence" value="ECO:0007669"/>
    <property type="project" value="TreeGrafter"/>
</dbReference>
<dbReference type="PROSITE" id="PS50102">
    <property type="entry name" value="RRM"/>
    <property type="match status" value="2"/>
</dbReference>
<reference evidence="8" key="1">
    <citation type="journal article" date="2012" name="G3 (Bethesda)">
        <title>Pichia sorbitophila, an interspecies yeast hybrid reveals early steps of genome resolution following polyploidization.</title>
        <authorList>
            <person name="Leh Louis V."/>
            <person name="Despons L."/>
            <person name="Friedrich A."/>
            <person name="Martin T."/>
            <person name="Durrens P."/>
            <person name="Casaregola S."/>
            <person name="Neuveglise C."/>
            <person name="Fairhead C."/>
            <person name="Marck C."/>
            <person name="Cruz J.A."/>
            <person name="Straub M.L."/>
            <person name="Kugler V."/>
            <person name="Sacerdot C."/>
            <person name="Uzunov Z."/>
            <person name="Thierry A."/>
            <person name="Weiss S."/>
            <person name="Bleykasten C."/>
            <person name="De Montigny J."/>
            <person name="Jacques N."/>
            <person name="Jung P."/>
            <person name="Lemaire M."/>
            <person name="Mallet S."/>
            <person name="Morel G."/>
            <person name="Richard G.F."/>
            <person name="Sarkar A."/>
            <person name="Savel G."/>
            <person name="Schacherer J."/>
            <person name="Seret M.L."/>
            <person name="Talla E."/>
            <person name="Samson G."/>
            <person name="Jubin C."/>
            <person name="Poulain J."/>
            <person name="Vacherie B."/>
            <person name="Barbe V."/>
            <person name="Pelletier E."/>
            <person name="Sherman D.J."/>
            <person name="Westhof E."/>
            <person name="Weissenbach J."/>
            <person name="Baret P.V."/>
            <person name="Wincker P."/>
            <person name="Gaillardin C."/>
            <person name="Dujon B."/>
            <person name="Souciet J.L."/>
        </authorList>
    </citation>
    <scope>NUCLEOTIDE SEQUENCE [LARGE SCALE GENOMIC DNA]</scope>
    <source>
        <strain evidence="8">CBS 270.75 / DBVPG 7215 / KCTC 17166 / NRRL Y-17582</strain>
    </source>
</reference>
<dbReference type="SMART" id="SM00360">
    <property type="entry name" value="RRM"/>
    <property type="match status" value="2"/>
</dbReference>
<gene>
    <name evidence="7" type="ordered locus">Ecym_7420</name>
</gene>
<dbReference type="PANTHER" id="PTHR48030">
    <property type="entry name" value="SPLICING FACTOR 3B SUBUNIT 4"/>
    <property type="match status" value="1"/>
</dbReference>
<feature type="domain" description="RRM" evidence="6">
    <location>
        <begin position="7"/>
        <end position="86"/>
    </location>
</feature>
<dbReference type="GO" id="GO:0048026">
    <property type="term" value="P:positive regulation of mRNA splicing, via spliceosome"/>
    <property type="evidence" value="ECO:0007669"/>
    <property type="project" value="TreeGrafter"/>
</dbReference>
<organism evidence="7 8">
    <name type="scientific">Eremothecium cymbalariae (strain CBS 270.75 / DBVPG 7215 / KCTC 17166 / NRRL Y-17582)</name>
    <name type="common">Yeast</name>
    <dbReference type="NCBI Taxonomy" id="931890"/>
    <lineage>
        <taxon>Eukaryota</taxon>
        <taxon>Fungi</taxon>
        <taxon>Dikarya</taxon>
        <taxon>Ascomycota</taxon>
        <taxon>Saccharomycotina</taxon>
        <taxon>Saccharomycetes</taxon>
        <taxon>Saccharomycetales</taxon>
        <taxon>Saccharomycetaceae</taxon>
        <taxon>Eremothecium</taxon>
    </lineage>
</organism>
<evidence type="ECO:0000259" key="6">
    <source>
        <dbReference type="PROSITE" id="PS50102"/>
    </source>
</evidence>
<dbReference type="GO" id="GO:0005686">
    <property type="term" value="C:U2 snRNP"/>
    <property type="evidence" value="ECO:0007669"/>
    <property type="project" value="EnsemblFungi"/>
</dbReference>
<proteinExistence type="predicted"/>
<dbReference type="Proteomes" id="UP000006790">
    <property type="component" value="Chromosome 7"/>
</dbReference>
<dbReference type="Gene3D" id="3.30.70.330">
    <property type="match status" value="2"/>
</dbReference>
<evidence type="ECO:0000313" key="8">
    <source>
        <dbReference type="Proteomes" id="UP000006790"/>
    </source>
</evidence>
<name>G8JWM8_ERECY</name>
<sequence>MDQNNLYTIYVGNLDGQVTKEHLYELFVQMGPVYRIRYRKDKITQEYQGFAFVEFYTNSDCEFAIKSLNNSVSLFGKILKVRRTLENTHYGGPLISGAKLFVKNLDDSVDFQQLQKLFGKFGPLVKQPEIFTLKNGTLKCAYIYYSTFKHSDEALQKLNKQILANRVISIDYAFKDGNSGDKHGDEIERLLDREAQKHGVIKTK</sequence>
<keyword evidence="2" id="KW-0677">Repeat</keyword>
<keyword evidence="4" id="KW-0539">Nucleus</keyword>
<dbReference type="HOGENOM" id="CLU_012062_21_2_1"/>
<dbReference type="FunCoup" id="G8JWM8">
    <property type="interactions" value="360"/>
</dbReference>
<keyword evidence="8" id="KW-1185">Reference proteome</keyword>
<dbReference type="InParanoid" id="G8JWM8"/>
<dbReference type="AlphaFoldDB" id="G8JWM8"/>
<dbReference type="InterPro" id="IPR035979">
    <property type="entry name" value="RBD_domain_sf"/>
</dbReference>
<dbReference type="GO" id="GO:0071011">
    <property type="term" value="C:precatalytic spliceosome"/>
    <property type="evidence" value="ECO:0007669"/>
    <property type="project" value="TreeGrafter"/>
</dbReference>
<dbReference type="STRING" id="931890.G8JWM8"/>
<dbReference type="FunFam" id="3.30.70.330:FF:000895">
    <property type="entry name" value="Hsh49p"/>
    <property type="match status" value="1"/>
</dbReference>
<feature type="domain" description="RRM" evidence="6">
    <location>
        <begin position="98"/>
        <end position="175"/>
    </location>
</feature>
<dbReference type="InterPro" id="IPR012677">
    <property type="entry name" value="Nucleotide-bd_a/b_plait_sf"/>
</dbReference>
<dbReference type="GO" id="GO:0003723">
    <property type="term" value="F:RNA binding"/>
    <property type="evidence" value="ECO:0007669"/>
    <property type="project" value="UniProtKB-UniRule"/>
</dbReference>
<evidence type="ECO:0000313" key="7">
    <source>
        <dbReference type="EMBL" id="AET41243.1"/>
    </source>
</evidence>
<evidence type="ECO:0000256" key="3">
    <source>
        <dbReference type="ARBA" id="ARBA00022884"/>
    </source>
</evidence>
<accession>G8JWM8</accession>
<dbReference type="eggNOG" id="KOG0131">
    <property type="taxonomic scope" value="Eukaryota"/>
</dbReference>
<dbReference type="InterPro" id="IPR000504">
    <property type="entry name" value="RRM_dom"/>
</dbReference>
<evidence type="ECO:0000256" key="1">
    <source>
        <dbReference type="ARBA" id="ARBA00004123"/>
    </source>
</evidence>